<reference evidence="1 2" key="1">
    <citation type="submission" date="2019-12" db="EMBL/GenBank/DDBJ databases">
        <title>Functional and genomic insights into the Sphingobium yanoikuyae YC-JY1, a bacterium efficiently degrading bisphenol A.</title>
        <authorList>
            <person name="Jia Y."/>
            <person name="Li X."/>
            <person name="Wang J."/>
            <person name="Eltoukhy A."/>
            <person name="Lamraoui I."/>
            <person name="Yan Y."/>
        </authorList>
    </citation>
    <scope>NUCLEOTIDE SEQUENCE [LARGE SCALE GENOMIC DNA]</scope>
    <source>
        <strain evidence="1 2">YC-JY1</strain>
    </source>
</reference>
<evidence type="ECO:0000313" key="1">
    <source>
        <dbReference type="EMBL" id="QHD67515.1"/>
    </source>
</evidence>
<proteinExistence type="predicted"/>
<accession>A0A6P1GGA1</accession>
<dbReference type="Proteomes" id="UP000464086">
    <property type="component" value="Chromosome"/>
</dbReference>
<organism evidence="1 2">
    <name type="scientific">Sphingobium yanoikuyae</name>
    <name type="common">Sphingomonas yanoikuyae</name>
    <dbReference type="NCBI Taxonomy" id="13690"/>
    <lineage>
        <taxon>Bacteria</taxon>
        <taxon>Pseudomonadati</taxon>
        <taxon>Pseudomonadota</taxon>
        <taxon>Alphaproteobacteria</taxon>
        <taxon>Sphingomonadales</taxon>
        <taxon>Sphingomonadaceae</taxon>
        <taxon>Sphingobium</taxon>
    </lineage>
</organism>
<dbReference type="AlphaFoldDB" id="A0A6P1GGA1"/>
<dbReference type="EMBL" id="CP047218">
    <property type="protein sequence ID" value="QHD67515.1"/>
    <property type="molecule type" value="Genomic_DNA"/>
</dbReference>
<name>A0A6P1GGA1_SPHYA</name>
<sequence length="77" mass="8282">MAIFSHSDAGRAFHKAAVTGPILLPKPKNNIMLPRPTSIWQRDSQPNASGRPGAVQIAIMAMTTKPIYTANAEIVGR</sequence>
<evidence type="ECO:0000313" key="2">
    <source>
        <dbReference type="Proteomes" id="UP000464086"/>
    </source>
</evidence>
<gene>
    <name evidence="1" type="ORF">GS397_10970</name>
</gene>
<protein>
    <submittedName>
        <fullName evidence="1">Uncharacterized protein</fullName>
    </submittedName>
</protein>
<dbReference type="RefSeq" id="WP_159366478.1">
    <property type="nucleotide sequence ID" value="NZ_CP047218.1"/>
</dbReference>